<evidence type="ECO:0000313" key="3">
    <source>
        <dbReference type="Proteomes" id="UP000738126"/>
    </source>
</evidence>
<evidence type="ECO:0000256" key="1">
    <source>
        <dbReference type="ARBA" id="ARBA00022801"/>
    </source>
</evidence>
<dbReference type="Proteomes" id="UP000738126">
    <property type="component" value="Unassembled WGS sequence"/>
</dbReference>
<organism evidence="2 3">
    <name type="scientific">Halorhodospira neutriphila</name>
    <dbReference type="NCBI Taxonomy" id="168379"/>
    <lineage>
        <taxon>Bacteria</taxon>
        <taxon>Pseudomonadati</taxon>
        <taxon>Pseudomonadota</taxon>
        <taxon>Gammaproteobacteria</taxon>
        <taxon>Chromatiales</taxon>
        <taxon>Ectothiorhodospiraceae</taxon>
        <taxon>Halorhodospira</taxon>
    </lineage>
</organism>
<gene>
    <name evidence="2" type="ORF">CKO13_06930</name>
</gene>
<comment type="caution">
    <text evidence="2">The sequence shown here is derived from an EMBL/GenBank/DDBJ whole genome shotgun (WGS) entry which is preliminary data.</text>
</comment>
<dbReference type="EMBL" id="NRSH01000065">
    <property type="protein sequence ID" value="MBK1726758.1"/>
    <property type="molecule type" value="Genomic_DNA"/>
</dbReference>
<evidence type="ECO:0000313" key="2">
    <source>
        <dbReference type="EMBL" id="MBK1726758.1"/>
    </source>
</evidence>
<keyword evidence="1" id="KW-0378">Hydrolase</keyword>
<reference evidence="2 3" key="1">
    <citation type="journal article" date="2020" name="Microorganisms">
        <title>Osmotic Adaptation and Compatible Solute Biosynthesis of Phototrophic Bacteria as Revealed from Genome Analyses.</title>
        <authorList>
            <person name="Imhoff J.F."/>
            <person name="Rahn T."/>
            <person name="Kunzel S."/>
            <person name="Keller A."/>
            <person name="Neulinger S.C."/>
        </authorList>
    </citation>
    <scope>NUCLEOTIDE SEQUENCE [LARGE SCALE GENOMIC DNA]</scope>
    <source>
        <strain evidence="2 3">DSM 15116</strain>
    </source>
</reference>
<proteinExistence type="predicted"/>
<dbReference type="Pfam" id="PF04371">
    <property type="entry name" value="PAD_porph"/>
    <property type="match status" value="1"/>
</dbReference>
<dbReference type="Gene3D" id="3.75.10.10">
    <property type="entry name" value="L-arginine/glycine Amidinotransferase, Chain A"/>
    <property type="match status" value="1"/>
</dbReference>
<protein>
    <submittedName>
        <fullName evidence="2">Agmatine deiminase</fullName>
    </submittedName>
</protein>
<dbReference type="PANTHER" id="PTHR31377">
    <property type="entry name" value="AGMATINE DEIMINASE-RELATED"/>
    <property type="match status" value="1"/>
</dbReference>
<dbReference type="InterPro" id="IPR007466">
    <property type="entry name" value="Peptidyl-Arg-deiminase_porph"/>
</dbReference>
<dbReference type="PANTHER" id="PTHR31377:SF0">
    <property type="entry name" value="AGMATINE DEIMINASE-RELATED"/>
    <property type="match status" value="1"/>
</dbReference>
<keyword evidence="3" id="KW-1185">Reference proteome</keyword>
<dbReference type="RefSeq" id="WP_200258575.1">
    <property type="nucleotide sequence ID" value="NZ_NRSH01000065.1"/>
</dbReference>
<sequence>MPAPVYPESQRPRLPAEWEPHAALMVTWPHAEGDWGHDLPEVEACFERLAAAAGQFEPLLVVCPDGPQLARIRARLLEAGVAAERLILAEAASNDVWARDHGPLTVIRPGGAQLLDFRFNGWGERYASEHDDQITRRLTQEGLIGASSFRCIDWVLEGGSIDTDGAGTLLTTAACLLNANRNGAVTQEQVESQLQARLGAQRVLWLEAGWLAGDDTDAHVDMLARFVDRGTIAHTACHDPADPHYAPLQAMAEELRAARTLCGEAYRLIELPLPAPRYDGHGRRLPASYANFVFVNGGILVPAYGDPNDTVAAARLAQARPDLRVVSVPAAALIRQGGSLHCATLHLPEGVAIDSPLPAPAGQGGAAWATS</sequence>
<accession>A0ABS1E5G2</accession>
<dbReference type="SUPFAM" id="SSF55909">
    <property type="entry name" value="Pentein"/>
    <property type="match status" value="1"/>
</dbReference>
<name>A0ABS1E5G2_9GAMM</name>